<dbReference type="Pfam" id="PF12784">
    <property type="entry name" value="PDDEXK_2"/>
    <property type="match status" value="1"/>
</dbReference>
<dbReference type="Proteomes" id="UP000184241">
    <property type="component" value="Unassembled WGS sequence"/>
</dbReference>
<gene>
    <name evidence="1" type="ORF">SAMN02745941_01202</name>
</gene>
<reference evidence="1 2" key="1">
    <citation type="submission" date="2016-11" db="EMBL/GenBank/DDBJ databases">
        <authorList>
            <person name="Jaros S."/>
            <person name="Januszkiewicz K."/>
            <person name="Wedrychowicz H."/>
        </authorList>
    </citation>
    <scope>NUCLEOTIDE SEQUENCE [LARGE SCALE GENOMIC DNA]</scope>
    <source>
        <strain evidence="1 2">DSM 6191</strain>
    </source>
</reference>
<name>A0A1M5WQF8_9CLOT</name>
<evidence type="ECO:0000313" key="2">
    <source>
        <dbReference type="Proteomes" id="UP000184241"/>
    </source>
</evidence>
<protein>
    <recommendedName>
        <fullName evidence="3">PD-(D/E)XK nuclease family transposase</fullName>
    </recommendedName>
</protein>
<accession>A0A1M5WQF8</accession>
<evidence type="ECO:0000313" key="1">
    <source>
        <dbReference type="EMBL" id="SHH89739.1"/>
    </source>
</evidence>
<dbReference type="AlphaFoldDB" id="A0A1M5WQF8"/>
<dbReference type="PANTHER" id="PTHR41317">
    <property type="entry name" value="PD-(D_E)XK NUCLEASE FAMILY TRANSPOSASE"/>
    <property type="match status" value="1"/>
</dbReference>
<dbReference type="RefSeq" id="WP_242950074.1">
    <property type="nucleotide sequence ID" value="NZ_FQXU01000004.1"/>
</dbReference>
<organism evidence="1 2">
    <name type="scientific">Clostridium intestinale DSM 6191</name>
    <dbReference type="NCBI Taxonomy" id="1121320"/>
    <lineage>
        <taxon>Bacteria</taxon>
        <taxon>Bacillati</taxon>
        <taxon>Bacillota</taxon>
        <taxon>Clostridia</taxon>
        <taxon>Eubacteriales</taxon>
        <taxon>Clostridiaceae</taxon>
        <taxon>Clostridium</taxon>
    </lineage>
</organism>
<dbReference type="EMBL" id="FQXU01000004">
    <property type="protein sequence ID" value="SHH89739.1"/>
    <property type="molecule type" value="Genomic_DNA"/>
</dbReference>
<sequence length="192" mass="22317">MTLFLTLYLNKDILIDFLNSILKTPQSELEDIELINTELLREFSEERKGILDVRARTKSGEQIDIEIHYLELPKLFESNIKKDENEDIIQWLMFLEGKNKEGFEMLAEKNEKIKKAYGILEVISKDDIKRAAYEAREAELHDQMTRLKSAREEGRREEKLINAKKLILLGVDVEIVAKGVGLSIDEVKRLLV</sequence>
<dbReference type="PANTHER" id="PTHR41317:SF1">
    <property type="entry name" value="PD-(D_E)XK NUCLEASE FAMILY TRANSPOSASE"/>
    <property type="match status" value="1"/>
</dbReference>
<proteinExistence type="predicted"/>
<evidence type="ECO:0008006" key="3">
    <source>
        <dbReference type="Google" id="ProtNLM"/>
    </source>
</evidence>